<dbReference type="AlphaFoldDB" id="A0A1C3XHR0"/>
<dbReference type="OrthoDB" id="9798454at2"/>
<keyword evidence="2" id="KW-0560">Oxidoreductase</keyword>
<dbReference type="Proteomes" id="UP000199205">
    <property type="component" value="Unassembled WGS sequence"/>
</dbReference>
<accession>A0A1C3XHR0</accession>
<comment type="similarity">
    <text evidence="1">Belongs to the NAD(P)H dehydrogenase (quinone) family.</text>
</comment>
<name>A0A1C3XHR0_9HYPH</name>
<organism evidence="4 5">
    <name type="scientific">Rhizobium lusitanum</name>
    <dbReference type="NCBI Taxonomy" id="293958"/>
    <lineage>
        <taxon>Bacteria</taxon>
        <taxon>Pseudomonadati</taxon>
        <taxon>Pseudomonadota</taxon>
        <taxon>Alphaproteobacteria</taxon>
        <taxon>Hyphomicrobiales</taxon>
        <taxon>Rhizobiaceae</taxon>
        <taxon>Rhizobium/Agrobacterium group</taxon>
        <taxon>Rhizobium</taxon>
    </lineage>
</organism>
<dbReference type="InterPro" id="IPR029039">
    <property type="entry name" value="Flavoprotein-like_sf"/>
</dbReference>
<evidence type="ECO:0000313" key="4">
    <source>
        <dbReference type="EMBL" id="SCB51739.1"/>
    </source>
</evidence>
<dbReference type="Pfam" id="PF02525">
    <property type="entry name" value="Flavodoxin_2"/>
    <property type="match status" value="1"/>
</dbReference>
<dbReference type="Gene3D" id="3.40.50.360">
    <property type="match status" value="1"/>
</dbReference>
<evidence type="ECO:0000313" key="5">
    <source>
        <dbReference type="Proteomes" id="UP000199205"/>
    </source>
</evidence>
<dbReference type="InterPro" id="IPR051545">
    <property type="entry name" value="NAD(P)H_dehydrogenase_qn"/>
</dbReference>
<gene>
    <name evidence="4" type="ORF">GA0061101_14230</name>
</gene>
<protein>
    <submittedName>
        <fullName evidence="4">Putative NADPH-quinone reductase (Modulator of drug activity B)</fullName>
    </submittedName>
</protein>
<dbReference type="PANTHER" id="PTHR10204">
    <property type="entry name" value="NAD P H OXIDOREDUCTASE-RELATED"/>
    <property type="match status" value="1"/>
</dbReference>
<sequence length="193" mass="21920">MRVFLLHSHPVESSYGAALCRQARQGLEAAGHEVDYCDLYAEQFDPVLSRHERIVYHDESVNQEAVAGYVHRLKAAQALVLVTPIWHFGFPAILKGFFDRVFLPGVSFKLEGGRMQYTLKHITKLAAITTYGADRTKALIVGDPPRRIVKRVIRAQIHPMAKVLYLGQYSMNRTTAVARTRFLAAVQHEMQRF</sequence>
<dbReference type="InterPro" id="IPR003680">
    <property type="entry name" value="Flavodoxin_fold"/>
</dbReference>
<dbReference type="GO" id="GO:0005829">
    <property type="term" value="C:cytosol"/>
    <property type="evidence" value="ECO:0007669"/>
    <property type="project" value="TreeGrafter"/>
</dbReference>
<dbReference type="GO" id="GO:0003955">
    <property type="term" value="F:NAD(P)H dehydrogenase (quinone) activity"/>
    <property type="evidence" value="ECO:0007669"/>
    <property type="project" value="TreeGrafter"/>
</dbReference>
<dbReference type="PANTHER" id="PTHR10204:SF34">
    <property type="entry name" value="NAD(P)H DEHYDROGENASE [QUINONE] 1 ISOFORM 1"/>
    <property type="match status" value="1"/>
</dbReference>
<evidence type="ECO:0000256" key="1">
    <source>
        <dbReference type="ARBA" id="ARBA00006252"/>
    </source>
</evidence>
<evidence type="ECO:0000259" key="3">
    <source>
        <dbReference type="Pfam" id="PF02525"/>
    </source>
</evidence>
<dbReference type="SUPFAM" id="SSF52218">
    <property type="entry name" value="Flavoproteins"/>
    <property type="match status" value="1"/>
</dbReference>
<feature type="domain" description="Flavodoxin-like fold" evidence="3">
    <location>
        <begin position="1"/>
        <end position="135"/>
    </location>
</feature>
<reference evidence="4 5" key="1">
    <citation type="submission" date="2016-08" db="EMBL/GenBank/DDBJ databases">
        <authorList>
            <person name="Seilhamer J.J."/>
        </authorList>
    </citation>
    <scope>NUCLEOTIDE SEQUENCE [LARGE SCALE GENOMIC DNA]</scope>
    <source>
        <strain evidence="4 5">P1-7</strain>
    </source>
</reference>
<proteinExistence type="inferred from homology"/>
<evidence type="ECO:0000256" key="2">
    <source>
        <dbReference type="ARBA" id="ARBA00023002"/>
    </source>
</evidence>
<dbReference type="RefSeq" id="WP_037197859.1">
    <property type="nucleotide sequence ID" value="NZ_FMAF01000042.1"/>
</dbReference>
<dbReference type="EMBL" id="FMAF01000042">
    <property type="protein sequence ID" value="SCB51739.1"/>
    <property type="molecule type" value="Genomic_DNA"/>
</dbReference>